<accession>A0ABM0LUM7</accession>
<dbReference type="RefSeq" id="XP_006811468.1">
    <property type="nucleotide sequence ID" value="XM_006811405.1"/>
</dbReference>
<dbReference type="PROSITE" id="PS51354">
    <property type="entry name" value="GLUTAREDOXIN_2"/>
    <property type="match status" value="1"/>
</dbReference>
<dbReference type="Gene3D" id="3.40.30.10">
    <property type="entry name" value="Glutaredoxin"/>
    <property type="match status" value="2"/>
</dbReference>
<keyword evidence="2" id="KW-1185">Reference proteome</keyword>
<feature type="domain" description="Glutaredoxin" evidence="1">
    <location>
        <begin position="19"/>
        <end position="50"/>
    </location>
</feature>
<dbReference type="PANTHER" id="PTHR45694:SF18">
    <property type="entry name" value="GLUTAREDOXIN-1-RELATED"/>
    <property type="match status" value="1"/>
</dbReference>
<dbReference type="GeneID" id="102810073"/>
<organism evidence="2 3">
    <name type="scientific">Saccoglossus kowalevskii</name>
    <name type="common">Acorn worm</name>
    <dbReference type="NCBI Taxonomy" id="10224"/>
    <lineage>
        <taxon>Eukaryota</taxon>
        <taxon>Metazoa</taxon>
        <taxon>Hemichordata</taxon>
        <taxon>Enteropneusta</taxon>
        <taxon>Harrimaniidae</taxon>
        <taxon>Saccoglossus</taxon>
    </lineage>
</organism>
<sequence length="86" mass="9817">MTSTVVESFVDAKIEEYKVVVFSKSYCPRSRMTKAILSKYEITMEVIEIDVPRVFFNGECIGGESEVTYYERQGTFEQKLKDAGAL</sequence>
<dbReference type="InterPro" id="IPR036249">
    <property type="entry name" value="Thioredoxin-like_sf"/>
</dbReference>
<name>A0ABM0LUM7_SACKO</name>
<reference evidence="3" key="1">
    <citation type="submission" date="2025-08" db="UniProtKB">
        <authorList>
            <consortium name="RefSeq"/>
        </authorList>
    </citation>
    <scope>IDENTIFICATION</scope>
    <source>
        <tissue evidence="3">Testes</tissue>
    </source>
</reference>
<evidence type="ECO:0000259" key="1">
    <source>
        <dbReference type="Pfam" id="PF00462"/>
    </source>
</evidence>
<dbReference type="InterPro" id="IPR002109">
    <property type="entry name" value="Glutaredoxin"/>
</dbReference>
<protein>
    <submittedName>
        <fullName evidence="3">Uncharacterized monothiol glutaredoxin F10D7.3-like</fullName>
    </submittedName>
</protein>
<gene>
    <name evidence="3" type="primary">LOC102810073</name>
</gene>
<dbReference type="SUPFAM" id="SSF52833">
    <property type="entry name" value="Thioredoxin-like"/>
    <property type="match status" value="1"/>
</dbReference>
<dbReference type="Proteomes" id="UP000694865">
    <property type="component" value="Unplaced"/>
</dbReference>
<dbReference type="Pfam" id="PF00462">
    <property type="entry name" value="Glutaredoxin"/>
    <property type="match status" value="1"/>
</dbReference>
<dbReference type="PANTHER" id="PTHR45694">
    <property type="entry name" value="GLUTAREDOXIN 2"/>
    <property type="match status" value="1"/>
</dbReference>
<evidence type="ECO:0000313" key="3">
    <source>
        <dbReference type="RefSeq" id="XP_006811468.1"/>
    </source>
</evidence>
<evidence type="ECO:0000313" key="2">
    <source>
        <dbReference type="Proteomes" id="UP000694865"/>
    </source>
</evidence>
<proteinExistence type="predicted"/>